<keyword evidence="8" id="KW-0862">Zinc</keyword>
<dbReference type="Pfam" id="PF05875">
    <property type="entry name" value="Ceramidase"/>
    <property type="match status" value="1"/>
</dbReference>
<keyword evidence="7" id="KW-0479">Metal-binding</keyword>
<comment type="caution">
    <text evidence="9">Lacks conserved residue(s) required for the propagation of feature annotation.</text>
</comment>
<keyword evidence="11" id="KW-1185">Reference proteome</keyword>
<keyword evidence="5 9" id="KW-1133">Transmembrane helix</keyword>
<keyword evidence="6 9" id="KW-0472">Membrane</keyword>
<evidence type="ECO:0000256" key="5">
    <source>
        <dbReference type="ARBA" id="ARBA00022989"/>
    </source>
</evidence>
<comment type="cofactor">
    <cofactor evidence="8">
        <name>Zn(2+)</name>
        <dbReference type="ChEBI" id="CHEBI:29105"/>
    </cofactor>
</comment>
<dbReference type="AlphaFoldDB" id="A0AAV3XVN0"/>
<dbReference type="GO" id="GO:0046872">
    <property type="term" value="F:metal ion binding"/>
    <property type="evidence" value="ECO:0007669"/>
    <property type="project" value="UniProtKB-KW"/>
</dbReference>
<feature type="binding site" evidence="7">
    <location>
        <position position="17"/>
    </location>
    <ligand>
        <name>Ca(2+)</name>
        <dbReference type="ChEBI" id="CHEBI:29108"/>
    </ligand>
</feature>
<protein>
    <recommendedName>
        <fullName evidence="9">Alkaline ceramidase</fullName>
        <ecNumber evidence="9">3.5.1.-</ecNumber>
    </recommendedName>
</protein>
<dbReference type="GO" id="GO:0016811">
    <property type="term" value="F:hydrolase activity, acting on carbon-nitrogen (but not peptide) bonds, in linear amides"/>
    <property type="evidence" value="ECO:0007669"/>
    <property type="project" value="InterPro"/>
</dbReference>
<keyword evidence="9" id="KW-0443">Lipid metabolism</keyword>
<evidence type="ECO:0000313" key="11">
    <source>
        <dbReference type="Proteomes" id="UP000735302"/>
    </source>
</evidence>
<evidence type="ECO:0000313" key="10">
    <source>
        <dbReference type="EMBL" id="GFN73998.1"/>
    </source>
</evidence>
<reference evidence="10 11" key="1">
    <citation type="journal article" date="2021" name="Elife">
        <title>Chloroplast acquisition without the gene transfer in kleptoplastic sea slugs, Plakobranchus ocellatus.</title>
        <authorList>
            <person name="Maeda T."/>
            <person name="Takahashi S."/>
            <person name="Yoshida T."/>
            <person name="Shimamura S."/>
            <person name="Takaki Y."/>
            <person name="Nagai Y."/>
            <person name="Toyoda A."/>
            <person name="Suzuki Y."/>
            <person name="Arimoto A."/>
            <person name="Ishii H."/>
            <person name="Satoh N."/>
            <person name="Nishiyama T."/>
            <person name="Hasebe M."/>
            <person name="Maruyama T."/>
            <person name="Minagawa J."/>
            <person name="Obokata J."/>
            <person name="Shigenobu S."/>
        </authorList>
    </citation>
    <scope>NUCLEOTIDE SEQUENCE [LARGE SCALE GENOMIC DNA]</scope>
</reference>
<feature type="binding site" evidence="7">
    <location>
        <position position="19"/>
    </location>
    <ligand>
        <name>Ca(2+)</name>
        <dbReference type="ChEBI" id="CHEBI:29108"/>
    </ligand>
</feature>
<feature type="binding site" evidence="7">
    <location>
        <position position="30"/>
    </location>
    <ligand>
        <name>Ca(2+)</name>
        <dbReference type="ChEBI" id="CHEBI:29108"/>
    </ligand>
</feature>
<dbReference type="Proteomes" id="UP000735302">
    <property type="component" value="Unassembled WGS sequence"/>
</dbReference>
<evidence type="ECO:0000256" key="1">
    <source>
        <dbReference type="ARBA" id="ARBA00004141"/>
    </source>
</evidence>
<feature type="binding site" evidence="7">
    <location>
        <position position="16"/>
    </location>
    <ligand>
        <name>Ca(2+)</name>
        <dbReference type="ChEBI" id="CHEBI:29108"/>
    </ligand>
</feature>
<evidence type="ECO:0000256" key="9">
    <source>
        <dbReference type="RuleBase" id="RU364079"/>
    </source>
</evidence>
<feature type="binding site" evidence="7">
    <location>
        <position position="21"/>
    </location>
    <ligand>
        <name>Ca(2+)</name>
        <dbReference type="ChEBI" id="CHEBI:29108"/>
    </ligand>
</feature>
<organism evidence="10 11">
    <name type="scientific">Plakobranchus ocellatus</name>
    <dbReference type="NCBI Taxonomy" id="259542"/>
    <lineage>
        <taxon>Eukaryota</taxon>
        <taxon>Metazoa</taxon>
        <taxon>Spiralia</taxon>
        <taxon>Lophotrochozoa</taxon>
        <taxon>Mollusca</taxon>
        <taxon>Gastropoda</taxon>
        <taxon>Heterobranchia</taxon>
        <taxon>Euthyneura</taxon>
        <taxon>Panpulmonata</taxon>
        <taxon>Sacoglossa</taxon>
        <taxon>Placobranchoidea</taxon>
        <taxon>Plakobranchidae</taxon>
        <taxon>Plakobranchus</taxon>
    </lineage>
</organism>
<feature type="transmembrane region" description="Helical" evidence="9">
    <location>
        <begin position="60"/>
        <end position="81"/>
    </location>
</feature>
<feature type="binding site" evidence="8">
    <location>
        <position position="78"/>
    </location>
    <ligand>
        <name>Zn(2+)</name>
        <dbReference type="ChEBI" id="CHEBI:29105"/>
        <note>catalytic</note>
    </ligand>
</feature>
<dbReference type="GO" id="GO:0005789">
    <property type="term" value="C:endoplasmic reticulum membrane"/>
    <property type="evidence" value="ECO:0007669"/>
    <property type="project" value="TreeGrafter"/>
</dbReference>
<comment type="similarity">
    <text evidence="2 9">Belongs to the alkaline ceramidase family.</text>
</comment>
<evidence type="ECO:0000256" key="2">
    <source>
        <dbReference type="ARBA" id="ARBA00009780"/>
    </source>
</evidence>
<comment type="function">
    <text evidence="9">Hydrolyzes the sphingolipid ceramide into sphingosine and free fatty acid.</text>
</comment>
<dbReference type="GO" id="GO:0046514">
    <property type="term" value="P:ceramide catabolic process"/>
    <property type="evidence" value="ECO:0007669"/>
    <property type="project" value="TreeGrafter"/>
</dbReference>
<dbReference type="GO" id="GO:0046513">
    <property type="term" value="P:ceramide biosynthetic process"/>
    <property type="evidence" value="ECO:0007669"/>
    <property type="project" value="TreeGrafter"/>
</dbReference>
<keyword evidence="3 9" id="KW-0812">Transmembrane</keyword>
<dbReference type="EC" id="3.5.1.-" evidence="9"/>
<keyword evidence="4 9" id="KW-0378">Hydrolase</keyword>
<dbReference type="PANTHER" id="PTHR46187:SF3">
    <property type="entry name" value="ALKALINE CERAMIDASE 3"/>
    <property type="match status" value="1"/>
</dbReference>
<dbReference type="EMBL" id="BLXT01000055">
    <property type="protein sequence ID" value="GFN73998.1"/>
    <property type="molecule type" value="Genomic_DNA"/>
</dbReference>
<keyword evidence="7" id="KW-0106">Calcium</keyword>
<evidence type="ECO:0000256" key="7">
    <source>
        <dbReference type="PIRSR" id="PIRSR608901-1"/>
    </source>
</evidence>
<accession>A0AAV3XVN0</accession>
<gene>
    <name evidence="10" type="ORF">PoB_000050400</name>
</gene>
<dbReference type="InterPro" id="IPR008901">
    <property type="entry name" value="ACER"/>
</dbReference>
<comment type="caution">
    <text evidence="10">The sequence shown here is derived from an EMBL/GenBank/DDBJ whole genome shotgun (WGS) entry which is preliminary data.</text>
</comment>
<evidence type="ECO:0000256" key="4">
    <source>
        <dbReference type="ARBA" id="ARBA00022801"/>
    </source>
</evidence>
<dbReference type="PANTHER" id="PTHR46187">
    <property type="entry name" value="ALKALINE CERAMIDASE 3"/>
    <property type="match status" value="1"/>
</dbReference>
<comment type="subcellular location">
    <subcellularLocation>
        <location evidence="1">Membrane</location>
        <topology evidence="1">Multi-pass membrane protein</topology>
    </subcellularLocation>
</comment>
<evidence type="ECO:0000256" key="6">
    <source>
        <dbReference type="ARBA" id="ARBA00023136"/>
    </source>
</evidence>
<proteinExistence type="inferred from homology"/>
<name>A0AAV3XVN0_9GAST</name>
<evidence type="ECO:0000256" key="3">
    <source>
        <dbReference type="ARBA" id="ARBA00022692"/>
    </source>
</evidence>
<sequence length="94" mass="10862">MAPQMGFWERHTSTIDWCEENYVVTKYIAEFWNTLSNFVLIGGPFIMLSQCFKNNLERRFVIAFSLISVIGVGSLLFHMTLQYSMQVLFVVAAL</sequence>
<evidence type="ECO:0000256" key="8">
    <source>
        <dbReference type="PIRSR" id="PIRSR608901-2"/>
    </source>
</evidence>